<dbReference type="GO" id="GO:0046872">
    <property type="term" value="F:metal ion binding"/>
    <property type="evidence" value="ECO:0007669"/>
    <property type="project" value="UniProtKB-KW"/>
</dbReference>
<dbReference type="RefSeq" id="WP_096828657.1">
    <property type="nucleotide sequence ID" value="NZ_NXIB02000020.1"/>
</dbReference>
<keyword evidence="8" id="KW-1185">Reference proteome</keyword>
<dbReference type="AlphaFoldDB" id="A0A2G4F3T2"/>
<dbReference type="InterPro" id="IPR004360">
    <property type="entry name" value="Glyas_Fos-R_dOase_dom"/>
</dbReference>
<feature type="binding site" evidence="5">
    <location>
        <position position="227"/>
    </location>
    <ligand>
        <name>Fe cation</name>
        <dbReference type="ChEBI" id="CHEBI:24875"/>
    </ligand>
</feature>
<feature type="binding site" evidence="5">
    <location>
        <position position="149"/>
    </location>
    <ligand>
        <name>Fe cation</name>
        <dbReference type="ChEBI" id="CHEBI:24875"/>
    </ligand>
</feature>
<protein>
    <submittedName>
        <fullName evidence="7">4-hydroxyphenylpyruvate dioxygenase</fullName>
    </submittedName>
</protein>
<dbReference type="InterPro" id="IPR041735">
    <property type="entry name" value="4OHPhenylPyrv_dOase_C"/>
</dbReference>
<feature type="domain" description="VOC" evidence="6">
    <location>
        <begin position="146"/>
        <end position="298"/>
    </location>
</feature>
<keyword evidence="2 5" id="KW-0479">Metal-binding</keyword>
<dbReference type="SUPFAM" id="SSF54593">
    <property type="entry name" value="Glyoxalase/Bleomycin resistance protein/Dihydroxybiphenyl dioxygenase"/>
    <property type="match status" value="1"/>
</dbReference>
<keyword evidence="7" id="KW-0560">Oxidoreductase</keyword>
<evidence type="ECO:0000313" key="7">
    <source>
        <dbReference type="EMBL" id="PHX56444.1"/>
    </source>
</evidence>
<dbReference type="PANTHER" id="PTHR11959:SF1">
    <property type="entry name" value="4-HYDROXYPHENYLPYRUVATE DIOXYGENASE"/>
    <property type="match status" value="1"/>
</dbReference>
<feature type="domain" description="VOC" evidence="6">
    <location>
        <begin position="2"/>
        <end position="131"/>
    </location>
</feature>
<evidence type="ECO:0000256" key="5">
    <source>
        <dbReference type="PIRSR" id="PIRSR009283-1"/>
    </source>
</evidence>
<evidence type="ECO:0000256" key="1">
    <source>
        <dbReference type="ARBA" id="ARBA00005877"/>
    </source>
</evidence>
<evidence type="ECO:0000256" key="2">
    <source>
        <dbReference type="ARBA" id="ARBA00022723"/>
    </source>
</evidence>
<organism evidence="7 8">
    <name type="scientific">Tychonema bourrellyi FEM_GT703</name>
    <dbReference type="NCBI Taxonomy" id="2040638"/>
    <lineage>
        <taxon>Bacteria</taxon>
        <taxon>Bacillati</taxon>
        <taxon>Cyanobacteriota</taxon>
        <taxon>Cyanophyceae</taxon>
        <taxon>Oscillatoriophycideae</taxon>
        <taxon>Oscillatoriales</taxon>
        <taxon>Microcoleaceae</taxon>
        <taxon>Tychonema</taxon>
    </lineage>
</organism>
<dbReference type="Proteomes" id="UP000226442">
    <property type="component" value="Unassembled WGS sequence"/>
</dbReference>
<dbReference type="OrthoDB" id="9780241at2"/>
<gene>
    <name evidence="7" type="primary">hppD</name>
    <name evidence="7" type="ORF">CP500_005430</name>
</gene>
<evidence type="ECO:0000259" key="6">
    <source>
        <dbReference type="PROSITE" id="PS51819"/>
    </source>
</evidence>
<comment type="similarity">
    <text evidence="1">Belongs to the 4HPPD family.</text>
</comment>
<dbReference type="InterPro" id="IPR029068">
    <property type="entry name" value="Glyas_Bleomycin-R_OHBP_Dase"/>
</dbReference>
<dbReference type="NCBIfam" id="TIGR01263">
    <property type="entry name" value="4HPPD"/>
    <property type="match status" value="1"/>
</dbReference>
<dbReference type="PROSITE" id="PS51819">
    <property type="entry name" value="VOC"/>
    <property type="match status" value="2"/>
</dbReference>
<keyword evidence="4 5" id="KW-0408">Iron</keyword>
<sequence length="358" mass="40257">MEFDRIHFYTQDAAALRDWFVTKLGFQATADYQNRHTHTEVVNSGNICFVLSSPLTPASPVSSWLRLHPTGIADVSFRVKNLELAMARAATQGAKVLQPIQEGFKVGGCFKWAKIAGWGDLSHTLIEGIGENPLPPNSLNLPLFTKIDHIVLNVETGDLSTAVDWYQRVLGFQAEQNFDIQTEKSALRSRVMVHAEGGVQLPINESASANSQIQEFLDANRGPGIQHMALQTDRIVGVVTDLRSRGLPFLPVPWTYYTELQKHQNYVPTDWQEIVACQVLADWQEDTPAAMLLQIFTQPIFAEPTFFFEIIERRFALVNDQKVQAGGFGAGNFRALFEAIEREQMKRGSLRDDSDFRF</sequence>
<dbReference type="CDD" id="cd08342">
    <property type="entry name" value="HPPD_N_like"/>
    <property type="match status" value="1"/>
</dbReference>
<keyword evidence="7" id="KW-0223">Dioxygenase</keyword>
<dbReference type="InterPro" id="IPR041736">
    <property type="entry name" value="4OHPhenylPyrv_dOase_N"/>
</dbReference>
<comment type="caution">
    <text evidence="7">The sequence shown here is derived from an EMBL/GenBank/DDBJ whole genome shotgun (WGS) entry which is preliminary data.</text>
</comment>
<evidence type="ECO:0000313" key="8">
    <source>
        <dbReference type="Proteomes" id="UP000226442"/>
    </source>
</evidence>
<dbReference type="CDD" id="cd07250">
    <property type="entry name" value="HPPD_C_like"/>
    <property type="match status" value="1"/>
</dbReference>
<dbReference type="Pfam" id="PF13669">
    <property type="entry name" value="Glyoxalase_4"/>
    <property type="match status" value="1"/>
</dbReference>
<dbReference type="PANTHER" id="PTHR11959">
    <property type="entry name" value="4-HYDROXYPHENYLPYRUVATE DIOXYGENASE"/>
    <property type="match status" value="1"/>
</dbReference>
<feature type="binding site" evidence="5">
    <location>
        <position position="309"/>
    </location>
    <ligand>
        <name>Fe cation</name>
        <dbReference type="ChEBI" id="CHEBI:24875"/>
    </ligand>
</feature>
<comment type="cofactor">
    <cofactor evidence="5">
        <name>Fe cation</name>
        <dbReference type="ChEBI" id="CHEBI:24875"/>
    </cofactor>
    <text evidence="5">Binds 1 Fe cation per subunit.</text>
</comment>
<dbReference type="EMBL" id="NXIB02000020">
    <property type="protein sequence ID" value="PHX56444.1"/>
    <property type="molecule type" value="Genomic_DNA"/>
</dbReference>
<evidence type="ECO:0000256" key="4">
    <source>
        <dbReference type="ARBA" id="ARBA00023004"/>
    </source>
</evidence>
<name>A0A2G4F3T2_9CYAN</name>
<reference evidence="7" key="1">
    <citation type="submission" date="2017-10" db="EMBL/GenBank/DDBJ databases">
        <title>Draft genome sequence of the planktic cyanobacteria Tychonema bourrellyi isolated from alpine lentic freshwater.</title>
        <authorList>
            <person name="Tett A."/>
            <person name="Armanini F."/>
            <person name="Asnicar F."/>
            <person name="Boscaini A."/>
            <person name="Pasolli E."/>
            <person name="Zolfo M."/>
            <person name="Donati C."/>
            <person name="Salmaso N."/>
            <person name="Segata N."/>
        </authorList>
    </citation>
    <scope>NUCLEOTIDE SEQUENCE</scope>
    <source>
        <strain evidence="7">FEM_GT703</strain>
    </source>
</reference>
<dbReference type="Gene3D" id="3.10.180.10">
    <property type="entry name" value="2,3-Dihydroxybiphenyl 1,2-Dioxygenase, domain 1"/>
    <property type="match status" value="2"/>
</dbReference>
<dbReference type="GO" id="GO:0006572">
    <property type="term" value="P:L-tyrosine catabolic process"/>
    <property type="evidence" value="ECO:0007669"/>
    <property type="project" value="TreeGrafter"/>
</dbReference>
<evidence type="ECO:0000256" key="3">
    <source>
        <dbReference type="ARBA" id="ARBA00022737"/>
    </source>
</evidence>
<dbReference type="Pfam" id="PF00903">
    <property type="entry name" value="Glyoxalase"/>
    <property type="match status" value="1"/>
</dbReference>
<dbReference type="InterPro" id="IPR005956">
    <property type="entry name" value="4OHPhenylPyrv_dOase"/>
</dbReference>
<keyword evidence="3" id="KW-0677">Repeat</keyword>
<dbReference type="InterPro" id="IPR037523">
    <property type="entry name" value="VOC_core"/>
</dbReference>
<accession>A0A2G4F3T2</accession>
<dbReference type="GO" id="GO:0003868">
    <property type="term" value="F:4-hydroxyphenylpyruvate dioxygenase activity"/>
    <property type="evidence" value="ECO:0007669"/>
    <property type="project" value="InterPro"/>
</dbReference>
<dbReference type="PIRSF" id="PIRSF009283">
    <property type="entry name" value="HPP_dOase"/>
    <property type="match status" value="1"/>
</dbReference>
<proteinExistence type="inferred from homology"/>